<feature type="compositionally biased region" description="Basic residues" evidence="1">
    <location>
        <begin position="276"/>
        <end position="285"/>
    </location>
</feature>
<protein>
    <submittedName>
        <fullName evidence="2">Uncharacterized protein</fullName>
    </submittedName>
</protein>
<evidence type="ECO:0000313" key="2">
    <source>
        <dbReference type="EMBL" id="QGF23663.1"/>
    </source>
</evidence>
<sequence>MARYLCPQCAVHYRASEFTTYTAQSEPWSPPRRDALRTLGHGVRTLLGTTGTDRDRERAEHLEMLRLGVHHRCPQGHVMPAEFLRRETLPIGLVGPSSVSKSTYLAVLLQRIVGMTDLAPMGLTFTVEERSKAIYQRDYVTPLAMRRPPEQTRLERTAPLVVRMHRDWAAEDDVNLLFFDAAGEGYRDARSSAELNPYLSVMSGALVFCSPINLAFGPDGADAGFALPPGSKGPPRPARARLSRRSSRLARWRTSGATPSRPAWWSPSATNSPRWRPVRRTRARPSRSTGASTGTRTPICAGSPGGRTSCSPTTARRSSPRWSASPCSSATTRCRRPAAR</sequence>
<reference evidence="2 3" key="1">
    <citation type="submission" date="2019-10" db="EMBL/GenBank/DDBJ databases">
        <title>Genomic analysis of Raineyella sp. CBA3103.</title>
        <authorList>
            <person name="Roh S.W."/>
        </authorList>
    </citation>
    <scope>NUCLEOTIDE SEQUENCE [LARGE SCALE GENOMIC DNA]</scope>
    <source>
        <strain evidence="2 3">CBA3103</strain>
    </source>
</reference>
<name>A0A5Q2FEZ2_9ACTN</name>
<gene>
    <name evidence="2" type="ORF">Rai3103_08250</name>
</gene>
<dbReference type="RefSeq" id="WP_153572193.1">
    <property type="nucleotide sequence ID" value="NZ_CP045725.1"/>
</dbReference>
<dbReference type="Proteomes" id="UP000386847">
    <property type="component" value="Chromosome"/>
</dbReference>
<dbReference type="KEGG" id="rain:Rai3103_08250"/>
<evidence type="ECO:0000313" key="3">
    <source>
        <dbReference type="Proteomes" id="UP000386847"/>
    </source>
</evidence>
<dbReference type="EMBL" id="CP045725">
    <property type="protein sequence ID" value="QGF23663.1"/>
    <property type="molecule type" value="Genomic_DNA"/>
</dbReference>
<dbReference type="AlphaFoldDB" id="A0A5Q2FEZ2"/>
<feature type="compositionally biased region" description="Basic residues" evidence="1">
    <location>
        <begin position="238"/>
        <end position="251"/>
    </location>
</feature>
<feature type="compositionally biased region" description="Low complexity" evidence="1">
    <location>
        <begin position="286"/>
        <end position="298"/>
    </location>
</feature>
<proteinExistence type="predicted"/>
<feature type="compositionally biased region" description="Low complexity" evidence="1">
    <location>
        <begin position="308"/>
        <end position="330"/>
    </location>
</feature>
<keyword evidence="3" id="KW-1185">Reference proteome</keyword>
<organism evidence="2 3">
    <name type="scientific">Raineyella fluvialis</name>
    <dbReference type="NCBI Taxonomy" id="2662261"/>
    <lineage>
        <taxon>Bacteria</taxon>
        <taxon>Bacillati</taxon>
        <taxon>Actinomycetota</taxon>
        <taxon>Actinomycetes</taxon>
        <taxon>Propionibacteriales</taxon>
        <taxon>Propionibacteriaceae</taxon>
        <taxon>Raineyella</taxon>
    </lineage>
</organism>
<feature type="region of interest" description="Disordered" evidence="1">
    <location>
        <begin position="226"/>
        <end position="340"/>
    </location>
</feature>
<evidence type="ECO:0000256" key="1">
    <source>
        <dbReference type="SAM" id="MobiDB-lite"/>
    </source>
</evidence>
<accession>A0A5Q2FEZ2</accession>